<dbReference type="BioCyc" id="JESP1508404:G14D9-11471-MONOMER"/>
<gene>
    <name evidence="1" type="ORF">JMA_22160</name>
</gene>
<dbReference type="KEGG" id="jeo:JMA_22160"/>
<evidence type="ECO:0000313" key="2">
    <source>
        <dbReference type="Proteomes" id="UP000031449"/>
    </source>
</evidence>
<protein>
    <recommendedName>
        <fullName evidence="3">Phage protein</fullName>
    </recommendedName>
</protein>
<organism evidence="1 2">
    <name type="scientific">Jeotgalibacillus malaysiensis</name>
    <dbReference type="NCBI Taxonomy" id="1508404"/>
    <lineage>
        <taxon>Bacteria</taxon>
        <taxon>Bacillati</taxon>
        <taxon>Bacillota</taxon>
        <taxon>Bacilli</taxon>
        <taxon>Bacillales</taxon>
        <taxon>Caryophanaceae</taxon>
        <taxon>Jeotgalibacillus</taxon>
    </lineage>
</organism>
<sequence length="116" mass="13297">MQIVLTIKGEKKTFSAPFIPMAARRKYFELGAISEEKERDSVDKGEPFLLSSREQMEDDDEMLSILSNIVFKDQFTLDELYHGASKPYIDEKLTEAIFGKKRQMKKSEQAGNNLGE</sequence>
<reference evidence="1 2" key="1">
    <citation type="submission" date="2014-08" db="EMBL/GenBank/DDBJ databases">
        <title>Complete genome of a marine bacteria Jeotgalibacillus malaysiensis.</title>
        <authorList>
            <person name="Yaakop A.S."/>
            <person name="Chan K.-G."/>
            <person name="Goh K.M."/>
        </authorList>
    </citation>
    <scope>NUCLEOTIDE SEQUENCE [LARGE SCALE GENOMIC DNA]</scope>
    <source>
        <strain evidence="1 2">D5</strain>
    </source>
</reference>
<dbReference type="NCBIfam" id="NF047360">
    <property type="entry name" value="tail_chap_PVL"/>
    <property type="match status" value="1"/>
</dbReference>
<evidence type="ECO:0000313" key="1">
    <source>
        <dbReference type="EMBL" id="AJD91533.1"/>
    </source>
</evidence>
<dbReference type="AlphaFoldDB" id="A0A0B5ASJ5"/>
<dbReference type="OrthoDB" id="2915540at2"/>
<accession>A0A0B5ASJ5</accession>
<dbReference type="HOGENOM" id="CLU_2093536_0_0_9"/>
<evidence type="ECO:0008006" key="3">
    <source>
        <dbReference type="Google" id="ProtNLM"/>
    </source>
</evidence>
<dbReference type="Pfam" id="PF23857">
    <property type="entry name" value="Phage_TAC_19"/>
    <property type="match status" value="1"/>
</dbReference>
<dbReference type="Proteomes" id="UP000031449">
    <property type="component" value="Chromosome"/>
</dbReference>
<name>A0A0B5ASJ5_9BACL</name>
<dbReference type="STRING" id="1508404.JMA_22160"/>
<dbReference type="InterPro" id="IPR057006">
    <property type="entry name" value="Phage_TAC_19"/>
</dbReference>
<keyword evidence="2" id="KW-1185">Reference proteome</keyword>
<proteinExistence type="predicted"/>
<dbReference type="EMBL" id="CP009416">
    <property type="protein sequence ID" value="AJD91533.1"/>
    <property type="molecule type" value="Genomic_DNA"/>
</dbReference>